<dbReference type="InterPro" id="IPR006461">
    <property type="entry name" value="PLAC_motif_containing"/>
</dbReference>
<evidence type="ECO:0000313" key="2">
    <source>
        <dbReference type="Proteomes" id="UP000193642"/>
    </source>
</evidence>
<name>A0A1Y2AQ37_9FUNG</name>
<evidence type="ECO:0008006" key="3">
    <source>
        <dbReference type="Google" id="ProtNLM"/>
    </source>
</evidence>
<evidence type="ECO:0000313" key="1">
    <source>
        <dbReference type="EMBL" id="ORY24642.1"/>
    </source>
</evidence>
<dbReference type="AlphaFoldDB" id="A0A1Y2AQ37"/>
<dbReference type="Pfam" id="PF04749">
    <property type="entry name" value="PLAC8"/>
    <property type="match status" value="1"/>
</dbReference>
<proteinExistence type="predicted"/>
<sequence>MSSDYSFGFWSCFSDLGICCKVAWCPCFAVGSAVAEANNTGKFDSGCCFFTCCCNGLTCIPAYSIRKKVQENYNIKEDDVTTLAAAVCCTTCSITQDMREMKKRRVDQHVVLNKHGNWC</sequence>
<dbReference type="EMBL" id="MCGO01000140">
    <property type="protein sequence ID" value="ORY24642.1"/>
    <property type="molecule type" value="Genomic_DNA"/>
</dbReference>
<organism evidence="1 2">
    <name type="scientific">Rhizoclosmatium globosum</name>
    <dbReference type="NCBI Taxonomy" id="329046"/>
    <lineage>
        <taxon>Eukaryota</taxon>
        <taxon>Fungi</taxon>
        <taxon>Fungi incertae sedis</taxon>
        <taxon>Chytridiomycota</taxon>
        <taxon>Chytridiomycota incertae sedis</taxon>
        <taxon>Chytridiomycetes</taxon>
        <taxon>Chytridiales</taxon>
        <taxon>Chytriomycetaceae</taxon>
        <taxon>Rhizoclosmatium</taxon>
    </lineage>
</organism>
<reference evidence="1 2" key="1">
    <citation type="submission" date="2016-07" db="EMBL/GenBank/DDBJ databases">
        <title>Pervasive Adenine N6-methylation of Active Genes in Fungi.</title>
        <authorList>
            <consortium name="DOE Joint Genome Institute"/>
            <person name="Mondo S.J."/>
            <person name="Dannebaum R.O."/>
            <person name="Kuo R.C."/>
            <person name="Labutti K."/>
            <person name="Haridas S."/>
            <person name="Kuo A."/>
            <person name="Salamov A."/>
            <person name="Ahrendt S.R."/>
            <person name="Lipzen A."/>
            <person name="Sullivan W."/>
            <person name="Andreopoulos W.B."/>
            <person name="Clum A."/>
            <person name="Lindquist E."/>
            <person name="Daum C."/>
            <person name="Ramamoorthy G.K."/>
            <person name="Gryganskyi A."/>
            <person name="Culley D."/>
            <person name="Magnuson J.K."/>
            <person name="James T.Y."/>
            <person name="O'Malley M.A."/>
            <person name="Stajich J.E."/>
            <person name="Spatafora J.W."/>
            <person name="Visel A."/>
            <person name="Grigoriev I.V."/>
        </authorList>
    </citation>
    <scope>NUCLEOTIDE SEQUENCE [LARGE SCALE GENOMIC DNA]</scope>
    <source>
        <strain evidence="1 2">JEL800</strain>
    </source>
</reference>
<comment type="caution">
    <text evidence="1">The sequence shown here is derived from an EMBL/GenBank/DDBJ whole genome shotgun (WGS) entry which is preliminary data.</text>
</comment>
<protein>
    <recommendedName>
        <fullName evidence="3">PLAC8-domain-containing protein</fullName>
    </recommendedName>
</protein>
<keyword evidence="2" id="KW-1185">Reference proteome</keyword>
<dbReference type="PANTHER" id="PTHR15907">
    <property type="entry name" value="DUF614 FAMILY PROTEIN-RELATED"/>
    <property type="match status" value="1"/>
</dbReference>
<dbReference type="Proteomes" id="UP000193642">
    <property type="component" value="Unassembled WGS sequence"/>
</dbReference>
<dbReference type="OrthoDB" id="1045822at2759"/>
<accession>A0A1Y2AQ37</accession>
<gene>
    <name evidence="1" type="ORF">BCR33DRAFT_795735</name>
</gene>
<dbReference type="NCBIfam" id="TIGR01571">
    <property type="entry name" value="A_thal_Cys_rich"/>
    <property type="match status" value="1"/>
</dbReference>